<dbReference type="Pfam" id="PF01127">
    <property type="entry name" value="Sdh_cyt"/>
    <property type="match status" value="1"/>
</dbReference>
<dbReference type="OrthoDB" id="588261at2759"/>
<keyword evidence="5 8" id="KW-1133">Transmembrane helix</keyword>
<dbReference type="InterPro" id="IPR014314">
    <property type="entry name" value="Succ_DH_cytb556"/>
</dbReference>
<evidence type="ECO:0000256" key="6">
    <source>
        <dbReference type="ARBA" id="ARBA00023004"/>
    </source>
</evidence>
<dbReference type="GO" id="GO:0016020">
    <property type="term" value="C:membrane"/>
    <property type="evidence" value="ECO:0007669"/>
    <property type="project" value="UniProtKB-SubCell"/>
</dbReference>
<evidence type="ECO:0000256" key="2">
    <source>
        <dbReference type="ARBA" id="ARBA00022617"/>
    </source>
</evidence>
<gene>
    <name evidence="9" type="ORF">EXIGLDRAFT_838898</name>
</gene>
<evidence type="ECO:0000256" key="7">
    <source>
        <dbReference type="ARBA" id="ARBA00023136"/>
    </source>
</evidence>
<evidence type="ECO:0000256" key="4">
    <source>
        <dbReference type="ARBA" id="ARBA00022723"/>
    </source>
</evidence>
<reference evidence="9 10" key="1">
    <citation type="journal article" date="2016" name="Mol. Biol. Evol.">
        <title>Comparative Genomics of Early-Diverging Mushroom-Forming Fungi Provides Insights into the Origins of Lignocellulose Decay Capabilities.</title>
        <authorList>
            <person name="Nagy L.G."/>
            <person name="Riley R."/>
            <person name="Tritt A."/>
            <person name="Adam C."/>
            <person name="Daum C."/>
            <person name="Floudas D."/>
            <person name="Sun H."/>
            <person name="Yadav J.S."/>
            <person name="Pangilinan J."/>
            <person name="Larsson K.H."/>
            <person name="Matsuura K."/>
            <person name="Barry K."/>
            <person name="Labutti K."/>
            <person name="Kuo R."/>
            <person name="Ohm R.A."/>
            <person name="Bhattacharya S.S."/>
            <person name="Shirouzu T."/>
            <person name="Yoshinaga Y."/>
            <person name="Martin F.M."/>
            <person name="Grigoriev I.V."/>
            <person name="Hibbett D.S."/>
        </authorList>
    </citation>
    <scope>NUCLEOTIDE SEQUENCE [LARGE SCALE GENOMIC DNA]</scope>
    <source>
        <strain evidence="9 10">HHB12029</strain>
    </source>
</reference>
<dbReference type="GO" id="GO:0046872">
    <property type="term" value="F:metal ion binding"/>
    <property type="evidence" value="ECO:0007669"/>
    <property type="project" value="UniProtKB-KW"/>
</dbReference>
<evidence type="ECO:0000256" key="3">
    <source>
        <dbReference type="ARBA" id="ARBA00022692"/>
    </source>
</evidence>
<dbReference type="CDD" id="cd03499">
    <property type="entry name" value="SQR_TypeC_SdhC"/>
    <property type="match status" value="1"/>
</dbReference>
<evidence type="ECO:0000313" key="9">
    <source>
        <dbReference type="EMBL" id="KZV88908.1"/>
    </source>
</evidence>
<name>A0A165FFH9_EXIGL</name>
<dbReference type="Gene3D" id="1.20.1300.10">
    <property type="entry name" value="Fumarate reductase/succinate dehydrogenase, transmembrane subunit"/>
    <property type="match status" value="1"/>
</dbReference>
<dbReference type="NCBIfam" id="TIGR02970">
    <property type="entry name" value="succ_dehyd_cytB"/>
    <property type="match status" value="1"/>
</dbReference>
<protein>
    <submittedName>
        <fullName evidence="9">Cytochrome b560 subunit of succinate dehydrogenase</fullName>
    </submittedName>
</protein>
<feature type="transmembrane region" description="Helical" evidence="8">
    <location>
        <begin position="161"/>
        <end position="181"/>
    </location>
</feature>
<dbReference type="AlphaFoldDB" id="A0A165FFH9"/>
<proteinExistence type="predicted"/>
<keyword evidence="2" id="KW-0349">Heme</keyword>
<accession>A0A165FFH9</accession>
<keyword evidence="4" id="KW-0479">Metal-binding</keyword>
<dbReference type="InterPro" id="IPR000701">
    <property type="entry name" value="SuccDH_FuR_B_TM-su"/>
</dbReference>
<dbReference type="Proteomes" id="UP000077266">
    <property type="component" value="Unassembled WGS sequence"/>
</dbReference>
<keyword evidence="7 8" id="KW-0472">Membrane</keyword>
<comment type="subcellular location">
    <subcellularLocation>
        <location evidence="1">Membrane</location>
    </subcellularLocation>
</comment>
<evidence type="ECO:0000256" key="5">
    <source>
        <dbReference type="ARBA" id="ARBA00022989"/>
    </source>
</evidence>
<evidence type="ECO:0000256" key="8">
    <source>
        <dbReference type="SAM" id="Phobius"/>
    </source>
</evidence>
<feature type="transmembrane region" description="Helical" evidence="8">
    <location>
        <begin position="83"/>
        <end position="101"/>
    </location>
</feature>
<sequence length="182" mass="19841">MNRAPLGLGLALRRAQPLAARSVARNPVAIRSVLQKRFVQIESLKPEAVTTILNEQRLKRPSSPHFTIYQPQLTWIGSIANRFTGAGLSVLLYGFSIAYLVGPLAGMPFDSAAVVDLVHSLPEWFKLSAKVLLAGSFSFHSFNGLRHLAWDMTKFMTVRGAYMTGYAVLGVSALSTVALVLV</sequence>
<dbReference type="FunCoup" id="A0A165FFH9">
    <property type="interactions" value="219"/>
</dbReference>
<dbReference type="InterPro" id="IPR034804">
    <property type="entry name" value="SQR/QFR_C/D"/>
</dbReference>
<dbReference type="PANTHER" id="PTHR10978">
    <property type="entry name" value="SUCCINATE DEHYDROGENASE CYTOCHROME B560 SUBUNIT"/>
    <property type="match status" value="1"/>
</dbReference>
<dbReference type="EMBL" id="KV426087">
    <property type="protein sequence ID" value="KZV88908.1"/>
    <property type="molecule type" value="Genomic_DNA"/>
</dbReference>
<keyword evidence="10" id="KW-1185">Reference proteome</keyword>
<organism evidence="9 10">
    <name type="scientific">Exidia glandulosa HHB12029</name>
    <dbReference type="NCBI Taxonomy" id="1314781"/>
    <lineage>
        <taxon>Eukaryota</taxon>
        <taxon>Fungi</taxon>
        <taxon>Dikarya</taxon>
        <taxon>Basidiomycota</taxon>
        <taxon>Agaricomycotina</taxon>
        <taxon>Agaricomycetes</taxon>
        <taxon>Auriculariales</taxon>
        <taxon>Exidiaceae</taxon>
        <taxon>Exidia</taxon>
    </lineage>
</organism>
<keyword evidence="6" id="KW-0408">Iron</keyword>
<dbReference type="GO" id="GO:0006099">
    <property type="term" value="P:tricarboxylic acid cycle"/>
    <property type="evidence" value="ECO:0007669"/>
    <property type="project" value="InterPro"/>
</dbReference>
<dbReference type="GO" id="GO:0005739">
    <property type="term" value="C:mitochondrion"/>
    <property type="evidence" value="ECO:0007669"/>
    <property type="project" value="GOC"/>
</dbReference>
<dbReference type="GO" id="GO:0006121">
    <property type="term" value="P:mitochondrial electron transport, succinate to ubiquinone"/>
    <property type="evidence" value="ECO:0007669"/>
    <property type="project" value="TreeGrafter"/>
</dbReference>
<dbReference type="InParanoid" id="A0A165FFH9"/>
<keyword evidence="3 8" id="KW-0812">Transmembrane</keyword>
<evidence type="ECO:0000313" key="10">
    <source>
        <dbReference type="Proteomes" id="UP000077266"/>
    </source>
</evidence>
<dbReference type="STRING" id="1314781.A0A165FFH9"/>
<dbReference type="GO" id="GO:0009055">
    <property type="term" value="F:electron transfer activity"/>
    <property type="evidence" value="ECO:0007669"/>
    <property type="project" value="InterPro"/>
</dbReference>
<evidence type="ECO:0000256" key="1">
    <source>
        <dbReference type="ARBA" id="ARBA00004370"/>
    </source>
</evidence>
<dbReference type="SUPFAM" id="SSF81343">
    <property type="entry name" value="Fumarate reductase respiratory complex transmembrane subunits"/>
    <property type="match status" value="1"/>
</dbReference>
<dbReference type="PANTHER" id="PTHR10978:SF5">
    <property type="entry name" value="SUCCINATE DEHYDROGENASE CYTOCHROME B560 SUBUNIT, MITOCHONDRIAL"/>
    <property type="match status" value="1"/>
</dbReference>